<comment type="subcellular location">
    <subcellularLocation>
        <location evidence="1">Cytoplasm</location>
        <location evidence="1">Cytoskeleton</location>
        <location evidence="1">Cilium axoneme</location>
    </subcellularLocation>
</comment>
<proteinExistence type="predicted"/>
<organism evidence="2 3">
    <name type="scientific">Edaphochlamys debaryana</name>
    <dbReference type="NCBI Taxonomy" id="47281"/>
    <lineage>
        <taxon>Eukaryota</taxon>
        <taxon>Viridiplantae</taxon>
        <taxon>Chlorophyta</taxon>
        <taxon>core chlorophytes</taxon>
        <taxon>Chlorophyceae</taxon>
        <taxon>CS clade</taxon>
        <taxon>Chlamydomonadales</taxon>
        <taxon>Chlamydomonadales incertae sedis</taxon>
        <taxon>Edaphochlamys</taxon>
    </lineage>
</organism>
<protein>
    <submittedName>
        <fullName evidence="2">Uncharacterized protein</fullName>
    </submittedName>
</protein>
<dbReference type="InterPro" id="IPR032675">
    <property type="entry name" value="LRR_dom_sf"/>
</dbReference>
<reference evidence="2" key="1">
    <citation type="journal article" date="2020" name="bioRxiv">
        <title>Comparative genomics of Chlamydomonas.</title>
        <authorList>
            <person name="Craig R.J."/>
            <person name="Hasan A.R."/>
            <person name="Ness R.W."/>
            <person name="Keightley P.D."/>
        </authorList>
    </citation>
    <scope>NUCLEOTIDE SEQUENCE</scope>
    <source>
        <strain evidence="2">CCAP 11/70</strain>
    </source>
</reference>
<keyword evidence="3" id="KW-1185">Reference proteome</keyword>
<name>A0A835XXR2_9CHLO</name>
<accession>A0A835XXR2</accession>
<dbReference type="SUPFAM" id="SSF52047">
    <property type="entry name" value="RNI-like"/>
    <property type="match status" value="1"/>
</dbReference>
<sequence length="388" mass="40552">MLPNLRGLDLWGMRHAPAVVLQALTRAPRLYSFVNITLPNGGPSTAFYDVASVLQVLSTLPQLKSLSLGGGPSSSWPAPSAVLDLARLSSLTRLTSLTLQLPAPEAAGGAEGQVQAAPPRYKLPPKLKVLFLCHVAPTVLASLEAPPGLRRVDGSGDTQPPFCIRFSPLEYSVAVDEDNAFGMAMQCARVRPTAAAAVAAAFSFLAATEVPCHLEMQAPIIGGGMLMHPAAEPDAVAGGAGGVRGGHASWLAAMGNAPVTWLALKGIALDALDLEALVQHCPLLKALMIDKCAVSPAALPCLLGLPKLTWLGVQLSRCHAQDEVLAALEQLALGPSPLLTLQVLPVQGEAQAQGGRLWEEAWLDGEMARLGAEAEARGLGRSVTRWTE</sequence>
<dbReference type="AlphaFoldDB" id="A0A835XXR2"/>
<evidence type="ECO:0000256" key="1">
    <source>
        <dbReference type="ARBA" id="ARBA00004430"/>
    </source>
</evidence>
<gene>
    <name evidence="2" type="ORF">HYH03_010635</name>
</gene>
<dbReference type="EMBL" id="JAEHOE010000057">
    <property type="protein sequence ID" value="KAG2490958.1"/>
    <property type="molecule type" value="Genomic_DNA"/>
</dbReference>
<comment type="caution">
    <text evidence="2">The sequence shown here is derived from an EMBL/GenBank/DDBJ whole genome shotgun (WGS) entry which is preliminary data.</text>
</comment>
<evidence type="ECO:0000313" key="2">
    <source>
        <dbReference type="EMBL" id="KAG2490958.1"/>
    </source>
</evidence>
<dbReference type="GO" id="GO:0005930">
    <property type="term" value="C:axoneme"/>
    <property type="evidence" value="ECO:0007669"/>
    <property type="project" value="UniProtKB-SubCell"/>
</dbReference>
<dbReference type="Proteomes" id="UP000612055">
    <property type="component" value="Unassembled WGS sequence"/>
</dbReference>
<dbReference type="Gene3D" id="3.80.10.10">
    <property type="entry name" value="Ribonuclease Inhibitor"/>
    <property type="match status" value="1"/>
</dbReference>
<evidence type="ECO:0000313" key="3">
    <source>
        <dbReference type="Proteomes" id="UP000612055"/>
    </source>
</evidence>